<dbReference type="Proteomes" id="UP000689195">
    <property type="component" value="Unassembled WGS sequence"/>
</dbReference>
<organism evidence="1 2">
    <name type="scientific">Paramecium pentaurelia</name>
    <dbReference type="NCBI Taxonomy" id="43138"/>
    <lineage>
        <taxon>Eukaryota</taxon>
        <taxon>Sar</taxon>
        <taxon>Alveolata</taxon>
        <taxon>Ciliophora</taxon>
        <taxon>Intramacronucleata</taxon>
        <taxon>Oligohymenophorea</taxon>
        <taxon>Peniculida</taxon>
        <taxon>Parameciidae</taxon>
        <taxon>Paramecium</taxon>
    </lineage>
</organism>
<protein>
    <submittedName>
        <fullName evidence="1">Uncharacterized protein</fullName>
    </submittedName>
</protein>
<name>A0A8S1VKC5_9CILI</name>
<evidence type="ECO:0000313" key="2">
    <source>
        <dbReference type="Proteomes" id="UP000689195"/>
    </source>
</evidence>
<accession>A0A8S1VKC5</accession>
<keyword evidence="2" id="KW-1185">Reference proteome</keyword>
<sequence length="127" mass="15342">MQILLISLLNSPKIENMTMPFLKGENYLYKIKKQISKEQLKCFTCLKMAKMIDLDQLYAHKIYFSIFLNQRKIKYSPAKKFLKLKWKQQINLERNYHFIHAAETFDQMNHPIYISRQTEKSMNKTQC</sequence>
<proteinExistence type="predicted"/>
<gene>
    <name evidence="1" type="ORF">PPENT_87.1.T0680014</name>
</gene>
<dbReference type="AlphaFoldDB" id="A0A8S1VKC5"/>
<reference evidence="1" key="1">
    <citation type="submission" date="2021-01" db="EMBL/GenBank/DDBJ databases">
        <authorList>
            <consortium name="Genoscope - CEA"/>
            <person name="William W."/>
        </authorList>
    </citation>
    <scope>NUCLEOTIDE SEQUENCE</scope>
</reference>
<dbReference type="EMBL" id="CAJJDO010000068">
    <property type="protein sequence ID" value="CAD8177650.1"/>
    <property type="molecule type" value="Genomic_DNA"/>
</dbReference>
<comment type="caution">
    <text evidence="1">The sequence shown here is derived from an EMBL/GenBank/DDBJ whole genome shotgun (WGS) entry which is preliminary data.</text>
</comment>
<evidence type="ECO:0000313" key="1">
    <source>
        <dbReference type="EMBL" id="CAD8177650.1"/>
    </source>
</evidence>